<dbReference type="STRING" id="260086.SAMN05216207_102481"/>
<proteinExistence type="inferred from homology"/>
<dbReference type="SUPFAM" id="SSF140453">
    <property type="entry name" value="EsxAB dimer-like"/>
    <property type="match status" value="1"/>
</dbReference>
<name>A0A1I5CYC3_PSUAM</name>
<dbReference type="NCBIfam" id="TIGR03930">
    <property type="entry name" value="WXG100_ESAT6"/>
    <property type="match status" value="1"/>
</dbReference>
<protein>
    <recommendedName>
        <fullName evidence="1">ESAT-6-like protein</fullName>
    </recommendedName>
</protein>
<evidence type="ECO:0000313" key="3">
    <source>
        <dbReference type="Proteomes" id="UP000199614"/>
    </source>
</evidence>
<dbReference type="AlphaFoldDB" id="A0A1I5CYC3"/>
<sequence>MGSEIKVTFAAIEQAAADIDAARARIVAQLDELRRHLAPVVSSWTGDAAGRYNEAQQRWDRSATDLTETLHKIKGLVLGAGAGYRSVEAENARRFTV</sequence>
<dbReference type="Proteomes" id="UP000199614">
    <property type="component" value="Unassembled WGS sequence"/>
</dbReference>
<dbReference type="InterPro" id="IPR036689">
    <property type="entry name" value="ESAT-6-like_sf"/>
</dbReference>
<evidence type="ECO:0000256" key="1">
    <source>
        <dbReference type="RuleBase" id="RU362001"/>
    </source>
</evidence>
<dbReference type="OrthoDB" id="3387628at2"/>
<keyword evidence="3" id="KW-1185">Reference proteome</keyword>
<dbReference type="InterPro" id="IPR010310">
    <property type="entry name" value="T7SS_ESAT-6-like"/>
</dbReference>
<gene>
    <name evidence="2" type="ORF">SAMN05216207_102481</name>
</gene>
<reference evidence="2 3" key="1">
    <citation type="submission" date="2016-10" db="EMBL/GenBank/DDBJ databases">
        <authorList>
            <person name="de Groot N.N."/>
        </authorList>
    </citation>
    <scope>NUCLEOTIDE SEQUENCE [LARGE SCALE GENOMIC DNA]</scope>
    <source>
        <strain evidence="2 3">CGMCC 4.1877</strain>
    </source>
</reference>
<accession>A0A1I5CYC3</accession>
<dbReference type="Pfam" id="PF06013">
    <property type="entry name" value="WXG100"/>
    <property type="match status" value="1"/>
</dbReference>
<organism evidence="2 3">
    <name type="scientific">Pseudonocardia ammonioxydans</name>
    <dbReference type="NCBI Taxonomy" id="260086"/>
    <lineage>
        <taxon>Bacteria</taxon>
        <taxon>Bacillati</taxon>
        <taxon>Actinomycetota</taxon>
        <taxon>Actinomycetes</taxon>
        <taxon>Pseudonocardiales</taxon>
        <taxon>Pseudonocardiaceae</taxon>
        <taxon>Pseudonocardia</taxon>
    </lineage>
</organism>
<dbReference type="Gene3D" id="1.10.287.1060">
    <property type="entry name" value="ESAT-6-like"/>
    <property type="match status" value="1"/>
</dbReference>
<dbReference type="RefSeq" id="WP_093347972.1">
    <property type="nucleotide sequence ID" value="NZ_FOUY01000024.1"/>
</dbReference>
<comment type="similarity">
    <text evidence="1">Belongs to the WXG100 family.</text>
</comment>
<dbReference type="EMBL" id="FOUY01000024">
    <property type="protein sequence ID" value="SFN91958.1"/>
    <property type="molecule type" value="Genomic_DNA"/>
</dbReference>
<evidence type="ECO:0000313" key="2">
    <source>
        <dbReference type="EMBL" id="SFN91958.1"/>
    </source>
</evidence>